<dbReference type="EMBL" id="OX459126">
    <property type="protein sequence ID" value="CAI9118609.1"/>
    <property type="molecule type" value="Genomic_DNA"/>
</dbReference>
<dbReference type="PROSITE" id="PS51375">
    <property type="entry name" value="PPR"/>
    <property type="match status" value="1"/>
</dbReference>
<accession>A0AAV1EFZ8</accession>
<dbReference type="NCBIfam" id="TIGR00756">
    <property type="entry name" value="PPR"/>
    <property type="match status" value="2"/>
</dbReference>
<dbReference type="InterPro" id="IPR046960">
    <property type="entry name" value="PPR_At4g14850-like_plant"/>
</dbReference>
<dbReference type="PANTHER" id="PTHR47926">
    <property type="entry name" value="PENTATRICOPEPTIDE REPEAT-CONTAINING PROTEIN"/>
    <property type="match status" value="1"/>
</dbReference>
<dbReference type="GO" id="GO:0009451">
    <property type="term" value="P:RNA modification"/>
    <property type="evidence" value="ECO:0007669"/>
    <property type="project" value="InterPro"/>
</dbReference>
<protein>
    <submittedName>
        <fullName evidence="3">OLC1v1020202C1</fullName>
    </submittedName>
</protein>
<organism evidence="3 4">
    <name type="scientific">Oldenlandia corymbosa var. corymbosa</name>
    <dbReference type="NCBI Taxonomy" id="529605"/>
    <lineage>
        <taxon>Eukaryota</taxon>
        <taxon>Viridiplantae</taxon>
        <taxon>Streptophyta</taxon>
        <taxon>Embryophyta</taxon>
        <taxon>Tracheophyta</taxon>
        <taxon>Spermatophyta</taxon>
        <taxon>Magnoliopsida</taxon>
        <taxon>eudicotyledons</taxon>
        <taxon>Gunneridae</taxon>
        <taxon>Pentapetalae</taxon>
        <taxon>asterids</taxon>
        <taxon>lamiids</taxon>
        <taxon>Gentianales</taxon>
        <taxon>Rubiaceae</taxon>
        <taxon>Rubioideae</taxon>
        <taxon>Spermacoceae</taxon>
        <taxon>Hedyotis-Oldenlandia complex</taxon>
        <taxon>Oldenlandia</taxon>
    </lineage>
</organism>
<evidence type="ECO:0000256" key="1">
    <source>
        <dbReference type="ARBA" id="ARBA00022737"/>
    </source>
</evidence>
<dbReference type="InterPro" id="IPR002885">
    <property type="entry name" value="PPR_rpt"/>
</dbReference>
<keyword evidence="4" id="KW-1185">Reference proteome</keyword>
<keyword evidence="1" id="KW-0677">Repeat</keyword>
<dbReference type="InterPro" id="IPR011990">
    <property type="entry name" value="TPR-like_helical_dom_sf"/>
</dbReference>
<sequence>MGTVISAFLHVCGWKVEKGRTLHGLVMKLGLLRQLSDARLLFNEMPERNVVSWNVILNGYAKAGFLDSARDLFDKIDDKDVVSWGTIIGGYLQFGRLTEALSLYLEMIRTGVGSNDVMIVDMISACAEASAFTEGQQFHAVTIKKAFDCYDFMQTTIIHYYAACEKISSACLQFKLGSKLHIANWNALVSVREAMVNQRLTRSPAYSGVV</sequence>
<evidence type="ECO:0000256" key="2">
    <source>
        <dbReference type="PROSITE-ProRule" id="PRU00708"/>
    </source>
</evidence>
<feature type="repeat" description="PPR" evidence="2">
    <location>
        <begin position="49"/>
        <end position="83"/>
    </location>
</feature>
<dbReference type="AlphaFoldDB" id="A0AAV1EFZ8"/>
<dbReference type="GO" id="GO:0003723">
    <property type="term" value="F:RNA binding"/>
    <property type="evidence" value="ECO:0007669"/>
    <property type="project" value="InterPro"/>
</dbReference>
<reference evidence="3" key="1">
    <citation type="submission" date="2023-03" db="EMBL/GenBank/DDBJ databases">
        <authorList>
            <person name="Julca I."/>
        </authorList>
    </citation>
    <scope>NUCLEOTIDE SEQUENCE</scope>
</reference>
<dbReference type="Proteomes" id="UP001161247">
    <property type="component" value="Chromosome 9"/>
</dbReference>
<gene>
    <name evidence="3" type="ORF">OLC1_LOCUS24438</name>
</gene>
<name>A0AAV1EFZ8_OLDCO</name>
<dbReference type="Gene3D" id="1.25.40.10">
    <property type="entry name" value="Tetratricopeptide repeat domain"/>
    <property type="match status" value="1"/>
</dbReference>
<evidence type="ECO:0000313" key="4">
    <source>
        <dbReference type="Proteomes" id="UP001161247"/>
    </source>
</evidence>
<dbReference type="Pfam" id="PF01535">
    <property type="entry name" value="PPR"/>
    <property type="match status" value="2"/>
</dbReference>
<evidence type="ECO:0000313" key="3">
    <source>
        <dbReference type="EMBL" id="CAI9118609.1"/>
    </source>
</evidence>
<proteinExistence type="predicted"/>